<evidence type="ECO:0000313" key="1">
    <source>
        <dbReference type="EMBL" id="OGE75819.1"/>
    </source>
</evidence>
<dbReference type="SUPFAM" id="SSF53756">
    <property type="entry name" value="UDP-Glycosyltransferase/glycogen phosphorylase"/>
    <property type="match status" value="1"/>
</dbReference>
<dbReference type="EMBL" id="MFEG01000024">
    <property type="protein sequence ID" value="OGE75819.1"/>
    <property type="molecule type" value="Genomic_DNA"/>
</dbReference>
<name>A0A1F5NDS8_9BACT</name>
<dbReference type="AlphaFoldDB" id="A0A1F5NDS8"/>
<accession>A0A1F5NDS8</accession>
<evidence type="ECO:0008006" key="3">
    <source>
        <dbReference type="Google" id="ProtNLM"/>
    </source>
</evidence>
<organism evidence="1 2">
    <name type="scientific">Candidatus Doudnabacteria bacterium RIFCSPHIGHO2_01_52_17</name>
    <dbReference type="NCBI Taxonomy" id="1817820"/>
    <lineage>
        <taxon>Bacteria</taxon>
        <taxon>Candidatus Doudnaibacteriota</taxon>
    </lineage>
</organism>
<evidence type="ECO:0000313" key="2">
    <source>
        <dbReference type="Proteomes" id="UP000176547"/>
    </source>
</evidence>
<gene>
    <name evidence="1" type="ORF">A3K06_03425</name>
</gene>
<dbReference type="Proteomes" id="UP000176547">
    <property type="component" value="Unassembled WGS sequence"/>
</dbReference>
<proteinExistence type="predicted"/>
<reference evidence="1 2" key="1">
    <citation type="journal article" date="2016" name="Nat. Commun.">
        <title>Thousands of microbial genomes shed light on interconnected biogeochemical processes in an aquifer system.</title>
        <authorList>
            <person name="Anantharaman K."/>
            <person name="Brown C.T."/>
            <person name="Hug L.A."/>
            <person name="Sharon I."/>
            <person name="Castelle C.J."/>
            <person name="Probst A.J."/>
            <person name="Thomas B.C."/>
            <person name="Singh A."/>
            <person name="Wilkins M.J."/>
            <person name="Karaoz U."/>
            <person name="Brodie E.L."/>
            <person name="Williams K.H."/>
            <person name="Hubbard S.S."/>
            <person name="Banfield J.F."/>
        </authorList>
    </citation>
    <scope>NUCLEOTIDE SEQUENCE [LARGE SCALE GENOMIC DNA]</scope>
</reference>
<protein>
    <recommendedName>
        <fullName evidence="3">Glycosyl transferase family 28 C-terminal domain-containing protein</fullName>
    </recommendedName>
</protein>
<comment type="caution">
    <text evidence="1">The sequence shown here is derived from an EMBL/GenBank/DDBJ whole genome shotgun (WGS) entry which is preliminary data.</text>
</comment>
<dbReference type="Gene3D" id="3.40.50.2000">
    <property type="entry name" value="Glycogen Phosphorylase B"/>
    <property type="match status" value="1"/>
</dbReference>
<sequence length="366" mass="41666">MNFLIVAMGPGECSHAAALGSYAIRKGHKVCIAAVQRENLVFFRNGPHFGFANLWHTPTPQSLWRLVKKEAPDVMVLCNSKIFGAYRDFQKSPPVARPFTVSLDSNWLFNSSPKTRFPYVPWVDNYLIVLPQKVYRLGLKKYGGEFSIPRNPRRKMRVVGLIPSYRPLARAEVRRQRKRYGVAKNEKLIFCYGGYGVTDRFRAVSGVLSVTQKLTARGYRVKVLVVGDRKRIKKRYFSAPWLVIRESLSFKEYYSALASADLVYQHQGLGTLAQAIGANVPVIANVSNPSKKAREHTHAWEVAPFAKAGVCKMLFFKDPPSRRLETVTTLLYSARPRRAMLAKQREIYSRGEHRTLELIGKFLKAR</sequence>